<gene>
    <name evidence="2" type="ORF">BO71DRAFT_386427</name>
</gene>
<organism evidence="2 3">
    <name type="scientific">Aspergillus ellipticus CBS 707.79</name>
    <dbReference type="NCBI Taxonomy" id="1448320"/>
    <lineage>
        <taxon>Eukaryota</taxon>
        <taxon>Fungi</taxon>
        <taxon>Dikarya</taxon>
        <taxon>Ascomycota</taxon>
        <taxon>Pezizomycotina</taxon>
        <taxon>Eurotiomycetes</taxon>
        <taxon>Eurotiomycetidae</taxon>
        <taxon>Eurotiales</taxon>
        <taxon>Aspergillaceae</taxon>
        <taxon>Aspergillus</taxon>
        <taxon>Aspergillus subgen. Circumdati</taxon>
    </lineage>
</organism>
<accession>A0A319D0I3</accession>
<dbReference type="PANTHER" id="PTHR24148:SF78">
    <property type="entry name" value="HETEROKARYON INCOMPATIBILITY DOMAIN-CONTAINING PROTEIN"/>
    <property type="match status" value="1"/>
</dbReference>
<sequence>MQSLHSTKWDIHTISRYTYIPLSDSNTIRVLRLLPHKDKSAPIECQLHGYVLPDSGTGRHPYEALSYVWGSGSKPQSIFLDGYYLPVTENLHAALLRLRDHGLARTLWVDAVCINQQDDKEKSHQVPLMRTIYGQASCVIVWLGGDQDQSNEAMECIRLASQKERKYAYQDQFLRKLQRKEPKVAIWDKKSHLSAAVAILQRPWFRRIWVLQEVGLARSILVMCGSATLSGYTFVSGLQKMALYMVDPGLGLWGLVRPMFDLIKKSIFRPQYQANSRGTFSIGELIDMYHTHEATWSHDKIYALLGMCSDDPHIPALRPNYELPWNQVFQQTVEYILPDSICVTTCPDTEAAVIKGKGQILALVWSVRNYGTGSSLTLISHEPEWTDKNDEWMAPASAKPIHQGDLLCLLQGASEPGIIRPCGNYFAVIMIRAQIEFVSTHLKLKTIDDAKENRLHDLQLVWNWATGDPDVQQEQGLAFDVQMPFPMVPVWEDIATLTATTSPETIEAFLQQWGESIPLTEKVIRAAAGNNYSEKGLQLILEHRGDCLPITKEVVKIAAANPYCGATIMMWLVEHMGDSLPLTEEVVNAVARNPNAYPMLEYLLKRRGDTVTVTEEIVKTVARNPNVSDLMRLLLEHRGGTLPITEGVIKTLAGNTNGFLTMTILFRKWGVKLPFTEEIIQAFARSGWGRRVLDLLLREWKELPPTPRGYDATTWIRKYYPSAN</sequence>
<dbReference type="STRING" id="1448320.A0A319D0I3"/>
<dbReference type="Proteomes" id="UP000247810">
    <property type="component" value="Unassembled WGS sequence"/>
</dbReference>
<dbReference type="VEuPathDB" id="FungiDB:BO71DRAFT_386427"/>
<evidence type="ECO:0000259" key="1">
    <source>
        <dbReference type="Pfam" id="PF06985"/>
    </source>
</evidence>
<reference evidence="2 3" key="1">
    <citation type="submission" date="2018-02" db="EMBL/GenBank/DDBJ databases">
        <title>The genomes of Aspergillus section Nigri reveals drivers in fungal speciation.</title>
        <authorList>
            <consortium name="DOE Joint Genome Institute"/>
            <person name="Vesth T.C."/>
            <person name="Nybo J."/>
            <person name="Theobald S."/>
            <person name="Brandl J."/>
            <person name="Frisvad J.C."/>
            <person name="Nielsen K.F."/>
            <person name="Lyhne E.K."/>
            <person name="Kogle M.E."/>
            <person name="Kuo A."/>
            <person name="Riley R."/>
            <person name="Clum A."/>
            <person name="Nolan M."/>
            <person name="Lipzen A."/>
            <person name="Salamov A."/>
            <person name="Henrissat B."/>
            <person name="Wiebenga A."/>
            <person name="De vries R.P."/>
            <person name="Grigoriev I.V."/>
            <person name="Mortensen U.H."/>
            <person name="Andersen M.R."/>
            <person name="Baker S.E."/>
        </authorList>
    </citation>
    <scope>NUCLEOTIDE SEQUENCE [LARGE SCALE GENOMIC DNA]</scope>
    <source>
        <strain evidence="2 3">CBS 707.79</strain>
    </source>
</reference>
<dbReference type="InterPro" id="IPR010730">
    <property type="entry name" value="HET"/>
</dbReference>
<name>A0A319D0I3_9EURO</name>
<evidence type="ECO:0000313" key="3">
    <source>
        <dbReference type="Proteomes" id="UP000247810"/>
    </source>
</evidence>
<keyword evidence="3" id="KW-1185">Reference proteome</keyword>
<dbReference type="OrthoDB" id="1577640at2759"/>
<evidence type="ECO:0000313" key="2">
    <source>
        <dbReference type="EMBL" id="PYH91026.1"/>
    </source>
</evidence>
<dbReference type="InterPro" id="IPR055530">
    <property type="entry name" value="DUF7104"/>
</dbReference>
<dbReference type="AlphaFoldDB" id="A0A319D0I3"/>
<dbReference type="InterPro" id="IPR052895">
    <property type="entry name" value="HetReg/Transcr_Mod"/>
</dbReference>
<protein>
    <submittedName>
        <fullName evidence="2">HET-domain-containing protein</fullName>
    </submittedName>
</protein>
<feature type="domain" description="Heterokaryon incompatibility" evidence="1">
    <location>
        <begin position="62"/>
        <end position="213"/>
    </location>
</feature>
<proteinExistence type="predicted"/>
<dbReference type="PANTHER" id="PTHR24148">
    <property type="entry name" value="ANKYRIN REPEAT DOMAIN-CONTAINING PROTEIN 39 HOMOLOG-RELATED"/>
    <property type="match status" value="1"/>
</dbReference>
<dbReference type="EMBL" id="KZ825959">
    <property type="protein sequence ID" value="PYH91026.1"/>
    <property type="molecule type" value="Genomic_DNA"/>
</dbReference>
<dbReference type="Pfam" id="PF23397">
    <property type="entry name" value="DUF7104"/>
    <property type="match status" value="5"/>
</dbReference>
<dbReference type="Pfam" id="PF06985">
    <property type="entry name" value="HET"/>
    <property type="match status" value="1"/>
</dbReference>